<protein>
    <recommendedName>
        <fullName evidence="11">Iron ABC transporter permease</fullName>
    </recommendedName>
</protein>
<dbReference type="PANTHER" id="PTHR30472:SF25">
    <property type="entry name" value="ABC TRANSPORTER PERMEASE PROTEIN MJ0876-RELATED"/>
    <property type="match status" value="1"/>
</dbReference>
<feature type="transmembrane region" description="Helical" evidence="8">
    <location>
        <begin position="175"/>
        <end position="192"/>
    </location>
</feature>
<dbReference type="Gene3D" id="1.10.3470.10">
    <property type="entry name" value="ABC transporter involved in vitamin B12 uptake, BtuC"/>
    <property type="match status" value="1"/>
</dbReference>
<evidence type="ECO:0000256" key="2">
    <source>
        <dbReference type="ARBA" id="ARBA00007935"/>
    </source>
</evidence>
<evidence type="ECO:0000313" key="10">
    <source>
        <dbReference type="Proteomes" id="UP001449582"/>
    </source>
</evidence>
<dbReference type="SUPFAM" id="SSF81345">
    <property type="entry name" value="ABC transporter involved in vitamin B12 uptake, BtuC"/>
    <property type="match status" value="1"/>
</dbReference>
<organism evidence="9 10">
    <name type="scientific">Ureaplasma ceti</name>
    <dbReference type="NCBI Taxonomy" id="3119530"/>
    <lineage>
        <taxon>Bacteria</taxon>
        <taxon>Bacillati</taxon>
        <taxon>Mycoplasmatota</taxon>
        <taxon>Mycoplasmoidales</taxon>
        <taxon>Mycoplasmoidaceae</taxon>
        <taxon>Ureaplasma</taxon>
    </lineage>
</organism>
<comment type="similarity">
    <text evidence="2">Belongs to the binding-protein-dependent transport system permease family. FecCD subfamily.</text>
</comment>
<dbReference type="EMBL" id="BAABQM010000003">
    <property type="protein sequence ID" value="GAA5414725.1"/>
    <property type="molecule type" value="Genomic_DNA"/>
</dbReference>
<evidence type="ECO:0008006" key="11">
    <source>
        <dbReference type="Google" id="ProtNLM"/>
    </source>
</evidence>
<feature type="transmembrane region" description="Helical" evidence="8">
    <location>
        <begin position="131"/>
        <end position="155"/>
    </location>
</feature>
<dbReference type="InterPro" id="IPR000522">
    <property type="entry name" value="ABC_transptr_permease_BtuC"/>
</dbReference>
<feature type="transmembrane region" description="Helical" evidence="8">
    <location>
        <begin position="371"/>
        <end position="391"/>
    </location>
</feature>
<keyword evidence="7 8" id="KW-0472">Membrane</keyword>
<dbReference type="PANTHER" id="PTHR30472">
    <property type="entry name" value="FERRIC ENTEROBACTIN TRANSPORT SYSTEM PERMEASE PROTEIN"/>
    <property type="match status" value="1"/>
</dbReference>
<feature type="transmembrane region" description="Helical" evidence="8">
    <location>
        <begin position="347"/>
        <end position="365"/>
    </location>
</feature>
<evidence type="ECO:0000256" key="6">
    <source>
        <dbReference type="ARBA" id="ARBA00022989"/>
    </source>
</evidence>
<keyword evidence="10" id="KW-1185">Reference proteome</keyword>
<feature type="transmembrane region" description="Helical" evidence="8">
    <location>
        <begin position="398"/>
        <end position="416"/>
    </location>
</feature>
<dbReference type="InterPro" id="IPR037294">
    <property type="entry name" value="ABC_BtuC-like"/>
</dbReference>
<feature type="transmembrane region" description="Helical" evidence="8">
    <location>
        <begin position="235"/>
        <end position="252"/>
    </location>
</feature>
<evidence type="ECO:0000256" key="8">
    <source>
        <dbReference type="SAM" id="Phobius"/>
    </source>
</evidence>
<dbReference type="Pfam" id="PF01032">
    <property type="entry name" value="FecCD"/>
    <property type="match status" value="1"/>
</dbReference>
<reference evidence="9" key="1">
    <citation type="submission" date="2024-02" db="EMBL/GenBank/DDBJ databases">
        <title>Draft genome sequence of new strains in genus Ureaplasma.</title>
        <authorList>
            <person name="Nakajima Y."/>
            <person name="Segawa T."/>
        </authorList>
    </citation>
    <scope>NUCLEOTIDE SEQUENCE [LARGE SCALE GENOMIC DNA]</scope>
    <source>
        <strain evidence="9">OM1</strain>
    </source>
</reference>
<comment type="caution">
    <text evidence="9">The sequence shown here is derived from an EMBL/GenBank/DDBJ whole genome shotgun (WGS) entry which is preliminary data.</text>
</comment>
<feature type="transmembrane region" description="Helical" evidence="8">
    <location>
        <begin position="264"/>
        <end position="283"/>
    </location>
</feature>
<keyword evidence="3" id="KW-0813">Transport</keyword>
<evidence type="ECO:0000256" key="4">
    <source>
        <dbReference type="ARBA" id="ARBA00022475"/>
    </source>
</evidence>
<keyword evidence="5 8" id="KW-0812">Transmembrane</keyword>
<keyword evidence="6 8" id="KW-1133">Transmembrane helix</keyword>
<accession>A0ABP9U7T1</accession>
<feature type="transmembrane region" description="Helical" evidence="8">
    <location>
        <begin position="313"/>
        <end position="335"/>
    </location>
</feature>
<keyword evidence="4" id="KW-1003">Cell membrane</keyword>
<dbReference type="RefSeq" id="WP_353289886.1">
    <property type="nucleotide sequence ID" value="NZ_BAABQM010000003.1"/>
</dbReference>
<proteinExistence type="inferred from homology"/>
<dbReference type="Proteomes" id="UP001449582">
    <property type="component" value="Unassembled WGS sequence"/>
</dbReference>
<feature type="transmembrane region" description="Helical" evidence="8">
    <location>
        <begin position="204"/>
        <end position="223"/>
    </location>
</feature>
<gene>
    <name evidence="9" type="ORF">UREOM_4360</name>
</gene>
<evidence type="ECO:0000256" key="5">
    <source>
        <dbReference type="ARBA" id="ARBA00022692"/>
    </source>
</evidence>
<evidence type="ECO:0000256" key="7">
    <source>
        <dbReference type="ARBA" id="ARBA00023136"/>
    </source>
</evidence>
<feature type="transmembrane region" description="Helical" evidence="8">
    <location>
        <begin position="428"/>
        <end position="445"/>
    </location>
</feature>
<dbReference type="CDD" id="cd06550">
    <property type="entry name" value="TM_ABC_iron-siderophores_like"/>
    <property type="match status" value="1"/>
</dbReference>
<sequence>MTEEQKETSITTNDCTSFNVSNQDNQFSEKHFSETYQKLLTEIEGLGLDSKPGSQTQVSNSTNNNELTTKSVYESLLEEIDSIDVASEQVKLQQLEDTETTDQKIEFTPSELSKKILTVNLQRKRFNLKTAIIFACLIVLTIAVFMITVCIWPSLGEGETVSSFSNGWLLQESKLPGIIVAAIGLSLGGYIVQQVTQNRLADTSILGISTVNIVLLVIVYVAGAGTTMAFQNAQPWVLMLVSICTGLLIFALSYKKRQNVSTKFVLAGIIINFLFVGFGNTFMNQTYANSPIFLLEPYMDGQLPLPSLTPYEFYSALAMVLFAFCWMVIVARRFFVSNSNYMIAKSLGVNPTSIYFQAIIIASIFTASAFILVGNITFLGIATGNIAFFLFKKKPISGLFGSVLAGALFMMFSYFVGNNCIGTTFVPPSELIPLIVAPIFILLALKKGR</sequence>
<comment type="subcellular location">
    <subcellularLocation>
        <location evidence="1">Cell membrane</location>
        <topology evidence="1">Multi-pass membrane protein</topology>
    </subcellularLocation>
</comment>
<evidence type="ECO:0000256" key="1">
    <source>
        <dbReference type="ARBA" id="ARBA00004651"/>
    </source>
</evidence>
<name>A0ABP9U7T1_9BACT</name>
<evidence type="ECO:0000313" key="9">
    <source>
        <dbReference type="EMBL" id="GAA5414725.1"/>
    </source>
</evidence>
<evidence type="ECO:0000256" key="3">
    <source>
        <dbReference type="ARBA" id="ARBA00022448"/>
    </source>
</evidence>